<gene>
    <name evidence="2" type="ORF">JJB11_06625</name>
</gene>
<dbReference type="Pfam" id="PF00535">
    <property type="entry name" value="Glycos_transf_2"/>
    <property type="match status" value="1"/>
</dbReference>
<dbReference type="Proteomes" id="UP000630528">
    <property type="component" value="Unassembled WGS sequence"/>
</dbReference>
<sequence>MLGNPPLLTVAVPTYNRLGCLRLLLSAIGPEVQRLHAEGTVELLVCDNASTDGTTEFLEGLAIAGWLRVLRSPFNVGADANFIRCLTEARGRHVWMIGDDDLPLPGVLERVAAFLARRRCDLLYLPARWHSGDLAECVPAPSPVMEPQPVNAGELAIRANAYVTFLSSWVLDRERYLSLADARPTRFEGSFLAQLEWHLALLAAGGPLYAAPEAWLLARAGHGGGYALFETFVQQYHRIIGERLARAPSIRDFLQEHILRGYLPGLVWGIRLGKAGAFRLADWQAVEAMMARVWPDRPRQRRRITWIASWPQPLARLVMATAWLDTRAWTRRLRTREKWR</sequence>
<dbReference type="EMBL" id="JAEPWM010000002">
    <property type="protein sequence ID" value="MBK6005765.1"/>
    <property type="molecule type" value="Genomic_DNA"/>
</dbReference>
<evidence type="ECO:0000259" key="1">
    <source>
        <dbReference type="Pfam" id="PF00535"/>
    </source>
</evidence>
<accession>A0A934WLL9</accession>
<organism evidence="2 3">
    <name type="scientific">Ramlibacter ginsenosidimutans</name>
    <dbReference type="NCBI Taxonomy" id="502333"/>
    <lineage>
        <taxon>Bacteria</taxon>
        <taxon>Pseudomonadati</taxon>
        <taxon>Pseudomonadota</taxon>
        <taxon>Betaproteobacteria</taxon>
        <taxon>Burkholderiales</taxon>
        <taxon>Comamonadaceae</taxon>
        <taxon>Ramlibacter</taxon>
    </lineage>
</organism>
<evidence type="ECO:0000313" key="2">
    <source>
        <dbReference type="EMBL" id="MBK6005765.1"/>
    </source>
</evidence>
<keyword evidence="3" id="KW-1185">Reference proteome</keyword>
<dbReference type="PANTHER" id="PTHR43179:SF7">
    <property type="entry name" value="RHAMNOSYLTRANSFERASE WBBL"/>
    <property type="match status" value="1"/>
</dbReference>
<protein>
    <submittedName>
        <fullName evidence="2">Glycosyltransferase</fullName>
    </submittedName>
</protein>
<dbReference type="SUPFAM" id="SSF53448">
    <property type="entry name" value="Nucleotide-diphospho-sugar transferases"/>
    <property type="match status" value="1"/>
</dbReference>
<dbReference type="Gene3D" id="3.90.550.10">
    <property type="entry name" value="Spore Coat Polysaccharide Biosynthesis Protein SpsA, Chain A"/>
    <property type="match status" value="1"/>
</dbReference>
<comment type="caution">
    <text evidence="2">The sequence shown here is derived from an EMBL/GenBank/DDBJ whole genome shotgun (WGS) entry which is preliminary data.</text>
</comment>
<dbReference type="RefSeq" id="WP_201167473.1">
    <property type="nucleotide sequence ID" value="NZ_JAEPWM010000002.1"/>
</dbReference>
<dbReference type="AlphaFoldDB" id="A0A934WLL9"/>
<dbReference type="PANTHER" id="PTHR43179">
    <property type="entry name" value="RHAMNOSYLTRANSFERASE WBBL"/>
    <property type="match status" value="1"/>
</dbReference>
<reference evidence="2" key="2">
    <citation type="submission" date="2021-01" db="EMBL/GenBank/DDBJ databases">
        <authorList>
            <person name="Kang M."/>
        </authorList>
    </citation>
    <scope>NUCLEOTIDE SEQUENCE</scope>
    <source>
        <strain evidence="2">KACC 17527</strain>
    </source>
</reference>
<dbReference type="InterPro" id="IPR001173">
    <property type="entry name" value="Glyco_trans_2-like"/>
</dbReference>
<dbReference type="InterPro" id="IPR029044">
    <property type="entry name" value="Nucleotide-diphossugar_trans"/>
</dbReference>
<dbReference type="CDD" id="cd00761">
    <property type="entry name" value="Glyco_tranf_GTA_type"/>
    <property type="match status" value="1"/>
</dbReference>
<feature type="domain" description="Glycosyltransferase 2-like" evidence="1">
    <location>
        <begin position="9"/>
        <end position="140"/>
    </location>
</feature>
<reference evidence="2" key="1">
    <citation type="journal article" date="2012" name="J. Microbiol. Biotechnol.">
        <title>Ramlibacter ginsenosidimutans sp. nov., with ginsenoside-converting activity.</title>
        <authorList>
            <person name="Wang L."/>
            <person name="An D.S."/>
            <person name="Kim S.G."/>
            <person name="Jin F.X."/>
            <person name="Kim S.C."/>
            <person name="Lee S.T."/>
            <person name="Im W.T."/>
        </authorList>
    </citation>
    <scope>NUCLEOTIDE SEQUENCE</scope>
    <source>
        <strain evidence="2">KACC 17527</strain>
    </source>
</reference>
<proteinExistence type="predicted"/>
<name>A0A934WLL9_9BURK</name>
<evidence type="ECO:0000313" key="3">
    <source>
        <dbReference type="Proteomes" id="UP000630528"/>
    </source>
</evidence>